<evidence type="ECO:0000313" key="8">
    <source>
        <dbReference type="EMBL" id="SKB01741.1"/>
    </source>
</evidence>
<dbReference type="EMBL" id="FUYJ01000005">
    <property type="protein sequence ID" value="SKB01741.1"/>
    <property type="molecule type" value="Genomic_DNA"/>
</dbReference>
<dbReference type="PANTHER" id="PTHR43478">
    <property type="entry name" value="NA+/H+ ANTIPORTER-RELATED"/>
    <property type="match status" value="1"/>
</dbReference>
<feature type="transmembrane region" description="Helical" evidence="6">
    <location>
        <begin position="168"/>
        <end position="188"/>
    </location>
</feature>
<name>A0A1T4YKF5_9BACL</name>
<feature type="transmembrane region" description="Helical" evidence="6">
    <location>
        <begin position="69"/>
        <end position="99"/>
    </location>
</feature>
<evidence type="ECO:0000256" key="5">
    <source>
        <dbReference type="ARBA" id="ARBA00023136"/>
    </source>
</evidence>
<accession>A0A1T4YKF5</accession>
<evidence type="ECO:0000313" key="9">
    <source>
        <dbReference type="Proteomes" id="UP000190042"/>
    </source>
</evidence>
<keyword evidence="2" id="KW-1003">Cell membrane</keyword>
<keyword evidence="9" id="KW-1185">Reference proteome</keyword>
<proteinExistence type="predicted"/>
<keyword evidence="4 6" id="KW-1133">Transmembrane helix</keyword>
<feature type="transmembrane region" description="Helical" evidence="6">
    <location>
        <begin position="263"/>
        <end position="283"/>
    </location>
</feature>
<comment type="subcellular location">
    <subcellularLocation>
        <location evidence="1">Cell membrane</location>
        <topology evidence="1">Multi-pass membrane protein</topology>
    </subcellularLocation>
</comment>
<dbReference type="Pfam" id="PF03553">
    <property type="entry name" value="Na_H_antiporter"/>
    <property type="match status" value="1"/>
</dbReference>
<feature type="transmembrane region" description="Helical" evidence="6">
    <location>
        <begin position="469"/>
        <end position="486"/>
    </location>
</feature>
<feature type="transmembrane region" description="Helical" evidence="6">
    <location>
        <begin position="303"/>
        <end position="321"/>
    </location>
</feature>
<dbReference type="GO" id="GO:0005886">
    <property type="term" value="C:plasma membrane"/>
    <property type="evidence" value="ECO:0007669"/>
    <property type="project" value="UniProtKB-SubCell"/>
</dbReference>
<keyword evidence="3 6" id="KW-0812">Transmembrane</keyword>
<evidence type="ECO:0000256" key="1">
    <source>
        <dbReference type="ARBA" id="ARBA00004651"/>
    </source>
</evidence>
<feature type="transmembrane region" description="Helical" evidence="6">
    <location>
        <begin position="492"/>
        <end position="512"/>
    </location>
</feature>
<dbReference type="AlphaFoldDB" id="A0A1T4YKF5"/>
<feature type="domain" description="Na+/H+ antiporter NhaC-like C-terminal" evidence="7">
    <location>
        <begin position="159"/>
        <end position="488"/>
    </location>
</feature>
<organism evidence="8 9">
    <name type="scientific">Sporosarcina newyorkensis</name>
    <dbReference type="NCBI Taxonomy" id="759851"/>
    <lineage>
        <taxon>Bacteria</taxon>
        <taxon>Bacillati</taxon>
        <taxon>Bacillota</taxon>
        <taxon>Bacilli</taxon>
        <taxon>Bacillales</taxon>
        <taxon>Caryophanaceae</taxon>
        <taxon>Sporosarcina</taxon>
    </lineage>
</organism>
<evidence type="ECO:0000256" key="6">
    <source>
        <dbReference type="SAM" id="Phobius"/>
    </source>
</evidence>
<feature type="transmembrane region" description="Helical" evidence="6">
    <location>
        <begin position="378"/>
        <end position="398"/>
    </location>
</feature>
<dbReference type="Proteomes" id="UP000190042">
    <property type="component" value="Unassembled WGS sequence"/>
</dbReference>
<reference evidence="9" key="1">
    <citation type="submission" date="2017-02" db="EMBL/GenBank/DDBJ databases">
        <authorList>
            <person name="Varghese N."/>
            <person name="Submissions S."/>
        </authorList>
    </citation>
    <scope>NUCLEOTIDE SEQUENCE [LARGE SCALE GENOMIC DNA]</scope>
    <source>
        <strain evidence="9">DSM 23966</strain>
    </source>
</reference>
<evidence type="ECO:0000256" key="3">
    <source>
        <dbReference type="ARBA" id="ARBA00022692"/>
    </source>
</evidence>
<feature type="transmembrane region" description="Helical" evidence="6">
    <location>
        <begin position="194"/>
        <end position="216"/>
    </location>
</feature>
<evidence type="ECO:0000259" key="7">
    <source>
        <dbReference type="Pfam" id="PF03553"/>
    </source>
</evidence>
<evidence type="ECO:0000256" key="4">
    <source>
        <dbReference type="ARBA" id="ARBA00022989"/>
    </source>
</evidence>
<dbReference type="InterPro" id="IPR018461">
    <property type="entry name" value="Na/H_Antiport_NhaC-like_C"/>
</dbReference>
<dbReference type="RefSeq" id="WP_078818047.1">
    <property type="nucleotide sequence ID" value="NZ_FUYJ01000005.1"/>
</dbReference>
<protein>
    <submittedName>
        <fullName evidence="8">Na+/H+ antiporter NhaC</fullName>
    </submittedName>
</protein>
<feature type="transmembrane region" description="Helical" evidence="6">
    <location>
        <begin position="12"/>
        <end position="40"/>
    </location>
</feature>
<sequence>MIGTWVSILPPVIAIVMVLVTRRVLLSLGAGIVTAALLIAEFSPMETLKNVWTAMTISFWDDGLNTYNIFIMLFLLLLGVITAFVSLSGGSAAFARWAVTRIRTQRGAKLLTMILGIAIFVDDYFNSLAVGQIARPITDQHKISRAKLAYFIDSTSAPICVVSPISSWGAFLIGQLALILGTTAAVSYSPLTAFILMAPMNFYVIATLSMVFFFAWTNNDFFEMKKHEDRAVNEGLLYDPEKEIPGELKEEFPEHSYGKVRDLVAPIVTLIVVTLGMMVYTGYQEAGVFDIWAIFENTDVPKSLVVGGVTATLLAMFLYVLQMKVNKTASVSWMGRAFISGLKAMMPAILILIFAWGLTELIATLDTGLFLSTMVDQLNIPVAFLPVLIFILAGLMAFSTGTSWGSFGILLPIAGTIMVNAEPELLLPALSAVLAGAVFGDHCSPISDTTILSSTGAGCNHMDHVATQLPYALVAAGVSALGYFVLGMTGSVWIGLVAVIIALIVLFTYWTAKGKKRQAQVA</sequence>
<keyword evidence="5 6" id="KW-0472">Membrane</keyword>
<dbReference type="PANTHER" id="PTHR43478:SF1">
    <property type="entry name" value="NA+_H+ ANTIPORTER NHAC-LIKE C-TERMINAL DOMAIN-CONTAINING PROTEIN"/>
    <property type="match status" value="1"/>
</dbReference>
<feature type="transmembrane region" description="Helical" evidence="6">
    <location>
        <begin position="333"/>
        <end position="358"/>
    </location>
</feature>
<evidence type="ECO:0000256" key="2">
    <source>
        <dbReference type="ARBA" id="ARBA00022475"/>
    </source>
</evidence>
<gene>
    <name evidence="8" type="ORF">SAMN04244570_2803</name>
</gene>